<organism evidence="1 2">
    <name type="scientific">Spirosoma oryzae</name>
    <dbReference type="NCBI Taxonomy" id="1469603"/>
    <lineage>
        <taxon>Bacteria</taxon>
        <taxon>Pseudomonadati</taxon>
        <taxon>Bacteroidota</taxon>
        <taxon>Cytophagia</taxon>
        <taxon>Cytophagales</taxon>
        <taxon>Cytophagaceae</taxon>
        <taxon>Spirosoma</taxon>
    </lineage>
</organism>
<accession>A0A2T0TMK8</accession>
<dbReference type="Proteomes" id="UP000238375">
    <property type="component" value="Unassembled WGS sequence"/>
</dbReference>
<keyword evidence="2" id="KW-1185">Reference proteome</keyword>
<gene>
    <name evidence="1" type="ORF">CLV58_10124</name>
</gene>
<sequence>MTFLSSHTFLRRSLLMAGLLAGLTACDKGFEQMNINPDASSTITPAYVFTKAQLDALNNSYYSTGVLASGGSIQHFATYKDVPAIGDKYYFQQGTYPYDFFQNGYPNAVNEISEVIRAVSTDANQVNLLSAARIWRVYVMHRITDLYGDVPYSEAAKGYTQNLFAPKYDAQQTIYADMLNELDQSVQAFDANKTTFGTADLIYGGNIDRWKKFANSLMLRLAMRMTKADAASAQTWAKKAIAGGVITQDSDLAKINYLSSGQDINKNPYALSMRNSDYSPGNGNDNIEGGKLARTFIDALKNSADPRLNVIAVVWNGSTADTTTSLQRGMPNGLLVKPADFKTYSEPNPVTVLKLDAPVLVMTAAEVNLLLAEAAVRGWYSGDAASAYNAGVRSAMANWAQINATAGSISTAKVDAYLTKNPFPASGSTDAKLAQIGSQLWITLFPDEQEAFASWRRTGYPALTPVNVTGNITGGVIPRRLLYPPTEESVNNAQFSAAVARQGANLLTTRIWWDKQ</sequence>
<dbReference type="InterPro" id="IPR011990">
    <property type="entry name" value="TPR-like_helical_dom_sf"/>
</dbReference>
<dbReference type="Pfam" id="PF12771">
    <property type="entry name" value="SusD-like_2"/>
    <property type="match status" value="1"/>
</dbReference>
<comment type="caution">
    <text evidence="1">The sequence shown here is derived from an EMBL/GenBank/DDBJ whole genome shotgun (WGS) entry which is preliminary data.</text>
</comment>
<dbReference type="RefSeq" id="WP_106135736.1">
    <property type="nucleotide sequence ID" value="NZ_PVTE01000001.1"/>
</dbReference>
<evidence type="ECO:0000313" key="2">
    <source>
        <dbReference type="Proteomes" id="UP000238375"/>
    </source>
</evidence>
<dbReference type="InterPro" id="IPR041662">
    <property type="entry name" value="SusD-like_2"/>
</dbReference>
<proteinExistence type="predicted"/>
<dbReference type="AlphaFoldDB" id="A0A2T0TMK8"/>
<name>A0A2T0TMK8_9BACT</name>
<dbReference type="Gene3D" id="1.25.40.390">
    <property type="match status" value="1"/>
</dbReference>
<evidence type="ECO:0000313" key="1">
    <source>
        <dbReference type="EMBL" id="PRY46960.1"/>
    </source>
</evidence>
<reference evidence="1 2" key="1">
    <citation type="submission" date="2018-03" db="EMBL/GenBank/DDBJ databases">
        <title>Genomic Encyclopedia of Archaeal and Bacterial Type Strains, Phase II (KMG-II): from individual species to whole genera.</title>
        <authorList>
            <person name="Goeker M."/>
        </authorList>
    </citation>
    <scope>NUCLEOTIDE SEQUENCE [LARGE SCALE GENOMIC DNA]</scope>
    <source>
        <strain evidence="1 2">DSM 28354</strain>
    </source>
</reference>
<dbReference type="EMBL" id="PVTE01000001">
    <property type="protein sequence ID" value="PRY46960.1"/>
    <property type="molecule type" value="Genomic_DNA"/>
</dbReference>
<dbReference type="OrthoDB" id="843771at2"/>
<protein>
    <submittedName>
        <fullName evidence="1">SusD-like starch-binding protein associating with outer membrane</fullName>
    </submittedName>
</protein>
<dbReference type="SUPFAM" id="SSF48452">
    <property type="entry name" value="TPR-like"/>
    <property type="match status" value="1"/>
</dbReference>